<evidence type="ECO:0000256" key="3">
    <source>
        <dbReference type="ARBA" id="ARBA00023235"/>
    </source>
</evidence>
<keyword evidence="3 5" id="KW-0413">Isomerase</keyword>
<name>A0A246WS29_9BURK</name>
<evidence type="ECO:0000256" key="5">
    <source>
        <dbReference type="PIRNR" id="PIRNR005096"/>
    </source>
</evidence>
<evidence type="ECO:0000256" key="1">
    <source>
        <dbReference type="ARBA" id="ARBA00005028"/>
    </source>
</evidence>
<dbReference type="InterPro" id="IPR011013">
    <property type="entry name" value="Gal_mutarotase_sf_dom"/>
</dbReference>
<feature type="binding site" evidence="7">
    <location>
        <position position="244"/>
    </location>
    <ligand>
        <name>beta-D-galactose</name>
        <dbReference type="ChEBI" id="CHEBI:27667"/>
    </ligand>
</feature>
<dbReference type="RefSeq" id="WP_079216473.1">
    <property type="nucleotide sequence ID" value="NZ_CP018845.1"/>
</dbReference>
<dbReference type="Proteomes" id="UP000536746">
    <property type="component" value="Unassembled WGS sequence"/>
</dbReference>
<dbReference type="Gene3D" id="2.70.98.10">
    <property type="match status" value="1"/>
</dbReference>
<dbReference type="InterPro" id="IPR008183">
    <property type="entry name" value="Aldose_1/G6P_1-epimerase"/>
</dbReference>
<evidence type="ECO:0000256" key="7">
    <source>
        <dbReference type="PIRSR" id="PIRSR005096-2"/>
    </source>
</evidence>
<dbReference type="CDD" id="cd09019">
    <property type="entry name" value="galactose_mutarotase_like"/>
    <property type="match status" value="1"/>
</dbReference>
<dbReference type="InterPro" id="IPR047215">
    <property type="entry name" value="Galactose_mutarotase-like"/>
</dbReference>
<dbReference type="GO" id="GO:0033499">
    <property type="term" value="P:galactose catabolic process via UDP-galactose, Leloir pathway"/>
    <property type="evidence" value="ECO:0007669"/>
    <property type="project" value="TreeGrafter"/>
</dbReference>
<evidence type="ECO:0000256" key="2">
    <source>
        <dbReference type="ARBA" id="ARBA00006206"/>
    </source>
</evidence>
<dbReference type="GO" id="GO:0005737">
    <property type="term" value="C:cytoplasm"/>
    <property type="evidence" value="ECO:0007669"/>
    <property type="project" value="TreeGrafter"/>
</dbReference>
<comment type="caution">
    <text evidence="10">The sequence shown here is derived from an EMBL/GenBank/DDBJ whole genome shotgun (WGS) entry which is preliminary data.</text>
</comment>
<keyword evidence="12" id="KW-1185">Reference proteome</keyword>
<evidence type="ECO:0000313" key="9">
    <source>
        <dbReference type="EMBL" id="NUU00643.1"/>
    </source>
</evidence>
<dbReference type="GO" id="GO:0004034">
    <property type="term" value="F:aldose 1-epimerase activity"/>
    <property type="evidence" value="ECO:0007669"/>
    <property type="project" value="UniProtKB-EC"/>
</dbReference>
<feature type="active site" description="Proton acceptor" evidence="6">
    <location>
        <position position="318"/>
    </location>
</feature>
<feature type="binding site" evidence="8">
    <location>
        <begin position="174"/>
        <end position="176"/>
    </location>
    <ligand>
        <name>beta-D-galactose</name>
        <dbReference type="ChEBI" id="CHEBI:27667"/>
    </ligand>
</feature>
<comment type="similarity">
    <text evidence="2 5">Belongs to the aldose epimerase family.</text>
</comment>
<gene>
    <name evidence="10" type="ORF">CEJ42_10280</name>
    <name evidence="9" type="ORF">HNO84_03460</name>
</gene>
<dbReference type="PANTHER" id="PTHR10091:SF0">
    <property type="entry name" value="GALACTOSE MUTAROTASE"/>
    <property type="match status" value="1"/>
</dbReference>
<evidence type="ECO:0000313" key="10">
    <source>
        <dbReference type="EMBL" id="OWY29235.1"/>
    </source>
</evidence>
<proteinExistence type="inferred from homology"/>
<dbReference type="EMBL" id="NJGU01000005">
    <property type="protein sequence ID" value="OWY29235.1"/>
    <property type="molecule type" value="Genomic_DNA"/>
</dbReference>
<protein>
    <recommendedName>
        <fullName evidence="5">Aldose 1-epimerase</fullName>
        <ecNumber evidence="5">5.1.3.3</ecNumber>
    </recommendedName>
</protein>
<dbReference type="EC" id="5.1.3.3" evidence="5"/>
<comment type="pathway">
    <text evidence="1 5">Carbohydrate metabolism; hexose metabolism.</text>
</comment>
<reference evidence="9 12" key="2">
    <citation type="journal article" date="2020" name="Front. Plant Sci.">
        <title>Isolation of Rhizosphere Bacteria That Improve Quality and Water Stress Tolerance in Greenhouse Ornamentals.</title>
        <authorList>
            <person name="Nordstedt N.P."/>
            <person name="Jones M.L."/>
        </authorList>
    </citation>
    <scope>NUCLEOTIDE SEQUENCE [LARGE SCALE GENOMIC DNA]</scope>
    <source>
        <strain evidence="9 12">C6C2</strain>
    </source>
</reference>
<evidence type="ECO:0000313" key="11">
    <source>
        <dbReference type="Proteomes" id="UP000197596"/>
    </source>
</evidence>
<comment type="catalytic activity">
    <reaction evidence="5">
        <text>alpha-D-glucose = beta-D-glucose</text>
        <dbReference type="Rhea" id="RHEA:10264"/>
        <dbReference type="ChEBI" id="CHEBI:15903"/>
        <dbReference type="ChEBI" id="CHEBI:17925"/>
        <dbReference type="EC" id="5.1.3.3"/>
    </reaction>
</comment>
<evidence type="ECO:0000256" key="4">
    <source>
        <dbReference type="ARBA" id="ARBA00023277"/>
    </source>
</evidence>
<accession>A0A246WS29</accession>
<feature type="active site" description="Proton donor" evidence="6">
    <location>
        <position position="174"/>
    </location>
</feature>
<evidence type="ECO:0000313" key="12">
    <source>
        <dbReference type="Proteomes" id="UP000536746"/>
    </source>
</evidence>
<dbReference type="InterPro" id="IPR014718">
    <property type="entry name" value="GH-type_carb-bd"/>
</dbReference>
<dbReference type="SUPFAM" id="SSF74650">
    <property type="entry name" value="Galactose mutarotase-like"/>
    <property type="match status" value="1"/>
</dbReference>
<dbReference type="Proteomes" id="UP000197596">
    <property type="component" value="Unassembled WGS sequence"/>
</dbReference>
<dbReference type="UniPathway" id="UPA00242"/>
<dbReference type="OrthoDB" id="9779408at2"/>
<evidence type="ECO:0000256" key="6">
    <source>
        <dbReference type="PIRSR" id="PIRSR005096-1"/>
    </source>
</evidence>
<dbReference type="InterPro" id="IPR015443">
    <property type="entry name" value="Aldose_1-epimerase"/>
</dbReference>
<reference evidence="10 11" key="1">
    <citation type="submission" date="2017-06" db="EMBL/GenBank/DDBJ databases">
        <title>Herbaspirillum phytohormonus sp. nov., isolated from the root nodule of Robinia pseudoacacia in lead-zinc mine.</title>
        <authorList>
            <person name="Fan M."/>
            <person name="Lin Y."/>
        </authorList>
    </citation>
    <scope>NUCLEOTIDE SEQUENCE [LARGE SCALE GENOMIC DNA]</scope>
    <source>
        <strain evidence="10 11">HZ10</strain>
    </source>
</reference>
<feature type="binding site" evidence="8">
    <location>
        <begin position="78"/>
        <end position="79"/>
    </location>
    <ligand>
        <name>beta-D-galactose</name>
        <dbReference type="ChEBI" id="CHEBI:27667"/>
    </ligand>
</feature>
<keyword evidence="4 5" id="KW-0119">Carbohydrate metabolism</keyword>
<dbReference type="AlphaFoldDB" id="A0A246WS29"/>
<dbReference type="Pfam" id="PF01263">
    <property type="entry name" value="Aldose_epim"/>
    <property type="match status" value="1"/>
</dbReference>
<dbReference type="EMBL" id="JABFMT010000002">
    <property type="protein sequence ID" value="NUU00643.1"/>
    <property type="molecule type" value="Genomic_DNA"/>
</dbReference>
<dbReference type="GO" id="GO:0030246">
    <property type="term" value="F:carbohydrate binding"/>
    <property type="evidence" value="ECO:0007669"/>
    <property type="project" value="InterPro"/>
</dbReference>
<dbReference type="GO" id="GO:0006006">
    <property type="term" value="P:glucose metabolic process"/>
    <property type="evidence" value="ECO:0007669"/>
    <property type="project" value="TreeGrafter"/>
</dbReference>
<dbReference type="PIRSF" id="PIRSF005096">
    <property type="entry name" value="GALM"/>
    <property type="match status" value="1"/>
</dbReference>
<dbReference type="NCBIfam" id="NF008277">
    <property type="entry name" value="PRK11055.1"/>
    <property type="match status" value="1"/>
</dbReference>
<dbReference type="PANTHER" id="PTHR10091">
    <property type="entry name" value="ALDOSE-1-EPIMERASE"/>
    <property type="match status" value="1"/>
</dbReference>
<evidence type="ECO:0000256" key="8">
    <source>
        <dbReference type="PIRSR" id="PIRSR005096-3"/>
    </source>
</evidence>
<sequence>MTYFTISSETAEHGINLYTLSNARGMRIVISDRGAALVSWFAPDRYGREADILLGYRDIGRYVANQAHFGSIVGRWGNRIADGRFTMDGADYEVHRNNNGNHLHGGEAGFHLMQWQVQPDPEGLRMSLVSPDGAAGFPGNVLASVLYRLDEEGRLQIDYTATTDAPTPINLTSHGYFNLNGGADNICDHILSIDADTYLQVNGKLIPERAAEVDGSAFDFRQPAPIGPRLSWPDEQLAIAGGFDHCYCLHREEADAGEPGGRSQPLREVATVYDPGSGRLLTVSTTEIGLQFYSGNFLRDVPGRSAQPYAPHDGFCLEAQAYPNQINGPESEAVILRPGQVYRQTTVYRMSVRE</sequence>
<organism evidence="10 11">
    <name type="scientific">Herbaspirillum robiniae</name>
    <dbReference type="NCBI Taxonomy" id="2014887"/>
    <lineage>
        <taxon>Bacteria</taxon>
        <taxon>Pseudomonadati</taxon>
        <taxon>Pseudomonadota</taxon>
        <taxon>Betaproteobacteria</taxon>
        <taxon>Burkholderiales</taxon>
        <taxon>Oxalobacteraceae</taxon>
        <taxon>Herbaspirillum</taxon>
    </lineage>
</organism>